<dbReference type="EMBL" id="JBHSLD010000001">
    <property type="protein sequence ID" value="MFC5379321.1"/>
    <property type="molecule type" value="Genomic_DNA"/>
</dbReference>
<name>A0ABW0GJQ3_9MICO</name>
<keyword evidence="2" id="KW-1185">Reference proteome</keyword>
<reference evidence="2" key="1">
    <citation type="journal article" date="2019" name="Int. J. Syst. Evol. Microbiol.">
        <title>The Global Catalogue of Microorganisms (GCM) 10K type strain sequencing project: providing services to taxonomists for standard genome sequencing and annotation.</title>
        <authorList>
            <consortium name="The Broad Institute Genomics Platform"/>
            <consortium name="The Broad Institute Genome Sequencing Center for Infectious Disease"/>
            <person name="Wu L."/>
            <person name="Ma J."/>
        </authorList>
    </citation>
    <scope>NUCLEOTIDE SEQUENCE [LARGE SCALE GENOMIC DNA]</scope>
    <source>
        <strain evidence="2">CCUG 43114</strain>
    </source>
</reference>
<protein>
    <recommendedName>
        <fullName evidence="3">EcsC family protein</fullName>
    </recommendedName>
</protein>
<organism evidence="1 2">
    <name type="scientific">Aquipuribacter nitratireducens</name>
    <dbReference type="NCBI Taxonomy" id="650104"/>
    <lineage>
        <taxon>Bacteria</taxon>
        <taxon>Bacillati</taxon>
        <taxon>Actinomycetota</taxon>
        <taxon>Actinomycetes</taxon>
        <taxon>Micrococcales</taxon>
        <taxon>Intrasporangiaceae</taxon>
        <taxon>Aquipuribacter</taxon>
    </lineage>
</organism>
<evidence type="ECO:0000313" key="2">
    <source>
        <dbReference type="Proteomes" id="UP001596122"/>
    </source>
</evidence>
<gene>
    <name evidence="1" type="ORF">ACFPJ6_00805</name>
</gene>
<dbReference type="RefSeq" id="WP_340266570.1">
    <property type="nucleotide sequence ID" value="NZ_JBBEOG010000001.1"/>
</dbReference>
<sequence>MSSRHGDLLAGMSAYELQRWNALTVHWEKKSRPPAAFEKVTSAARQAGSGAARGVDYAVSRVPDGVQRAAGRAADLTLRPVADAAVELLDLVATWTARLMDPEEVLSHHRERSRDVGALNSLALLDMQELDEVTRRMPLHWRTVGAGEGAAMGALALVPVAGIAAAVTLDVLVVHALSNALATRTLHAYGFDDSAEEYEELLHRIVRGSLHTQVEGLASEGGKTATFRASGKAFEAIAGRQRWSMKLRTDHRLIAATEKLLKTLSTKPTVSVSAVSKAIPVVSIVTGAGLSAAMLGATAKNGIRHGQTVRLVRKYGLDFPPGYQPL</sequence>
<proteinExistence type="predicted"/>
<comment type="caution">
    <text evidence="1">The sequence shown here is derived from an EMBL/GenBank/DDBJ whole genome shotgun (WGS) entry which is preliminary data.</text>
</comment>
<evidence type="ECO:0000313" key="1">
    <source>
        <dbReference type="EMBL" id="MFC5379321.1"/>
    </source>
</evidence>
<accession>A0ABW0GJQ3</accession>
<dbReference type="Proteomes" id="UP001596122">
    <property type="component" value="Unassembled WGS sequence"/>
</dbReference>
<evidence type="ECO:0008006" key="3">
    <source>
        <dbReference type="Google" id="ProtNLM"/>
    </source>
</evidence>